<sequence length="225" mass="24321">MPDNGTAGAQRGRLPRLLLDWGPTLLFNVLAPIITFNLLTAHGTAEPAALLIASGWPVIDLGVYFLLHRRLDEFGIFSLATMALGAISALAYNTTKLIFLKDSALTGLIGLGFLVTLLTARPAMFYFGRKFASGGTPEGIARWNGLWQYEGFRRGQRRLTVIWGVAFLVEASLKAALVFVLSAATMLTVSSILPWAFLGGLIFYTIGYGRRAQARMQAAIPSAAV</sequence>
<evidence type="ECO:0000313" key="2">
    <source>
        <dbReference type="EMBL" id="MCP2313452.1"/>
    </source>
</evidence>
<name>A0ABT1J7P0_9ACTN</name>
<keyword evidence="3" id="KW-1185">Reference proteome</keyword>
<dbReference type="NCBIfam" id="NF041646">
    <property type="entry name" value="VC0807_fam"/>
    <property type="match status" value="1"/>
</dbReference>
<keyword evidence="1" id="KW-1133">Transmembrane helix</keyword>
<feature type="transmembrane region" description="Helical" evidence="1">
    <location>
        <begin position="74"/>
        <end position="92"/>
    </location>
</feature>
<evidence type="ECO:0000256" key="1">
    <source>
        <dbReference type="SAM" id="Phobius"/>
    </source>
</evidence>
<feature type="transmembrane region" description="Helical" evidence="1">
    <location>
        <begin position="48"/>
        <end position="67"/>
    </location>
</feature>
<feature type="transmembrane region" description="Helical" evidence="1">
    <location>
        <begin position="21"/>
        <end position="42"/>
    </location>
</feature>
<evidence type="ECO:0008006" key="4">
    <source>
        <dbReference type="Google" id="ProtNLM"/>
    </source>
</evidence>
<feature type="transmembrane region" description="Helical" evidence="1">
    <location>
        <begin position="187"/>
        <end position="206"/>
    </location>
</feature>
<protein>
    <recommendedName>
        <fullName evidence="4">Intracellular septation protein A</fullName>
    </recommendedName>
</protein>
<keyword evidence="1" id="KW-0812">Transmembrane</keyword>
<evidence type="ECO:0000313" key="3">
    <source>
        <dbReference type="Proteomes" id="UP001206483"/>
    </source>
</evidence>
<proteinExistence type="predicted"/>
<reference evidence="2 3" key="1">
    <citation type="submission" date="2022-06" db="EMBL/GenBank/DDBJ databases">
        <title>Sequencing the genomes of 1000 actinobacteria strains.</title>
        <authorList>
            <person name="Klenk H.-P."/>
        </authorList>
    </citation>
    <scope>NUCLEOTIDE SEQUENCE [LARGE SCALE GENOMIC DNA]</scope>
    <source>
        <strain evidence="2 3">DSM 41656</strain>
    </source>
</reference>
<keyword evidence="1" id="KW-0472">Membrane</keyword>
<feature type="transmembrane region" description="Helical" evidence="1">
    <location>
        <begin position="161"/>
        <end position="181"/>
    </location>
</feature>
<dbReference type="RefSeq" id="WP_253803383.1">
    <property type="nucleotide sequence ID" value="NZ_BAAAUB010000006.1"/>
</dbReference>
<organism evidence="2 3">
    <name type="scientific">Kitasatospora paracochleata</name>
    <dbReference type="NCBI Taxonomy" id="58354"/>
    <lineage>
        <taxon>Bacteria</taxon>
        <taxon>Bacillati</taxon>
        <taxon>Actinomycetota</taxon>
        <taxon>Actinomycetes</taxon>
        <taxon>Kitasatosporales</taxon>
        <taxon>Streptomycetaceae</taxon>
        <taxon>Kitasatospora</taxon>
    </lineage>
</organism>
<feature type="transmembrane region" description="Helical" evidence="1">
    <location>
        <begin position="98"/>
        <end position="120"/>
    </location>
</feature>
<dbReference type="EMBL" id="JAMZDX010000007">
    <property type="protein sequence ID" value="MCP2313452.1"/>
    <property type="molecule type" value="Genomic_DNA"/>
</dbReference>
<gene>
    <name evidence="2" type="ORF">FHR36_006651</name>
</gene>
<comment type="caution">
    <text evidence="2">The sequence shown here is derived from an EMBL/GenBank/DDBJ whole genome shotgun (WGS) entry which is preliminary data.</text>
</comment>
<dbReference type="Proteomes" id="UP001206483">
    <property type="component" value="Unassembled WGS sequence"/>
</dbReference>
<accession>A0ABT1J7P0</accession>